<reference evidence="1 2" key="1">
    <citation type="submission" date="2017-05" db="EMBL/GenBank/DDBJ databases">
        <title>Complete genome sequence of Corynebacterium striatum KC-Na-1 isolated from Neophocaena asiaeorientalis in Korea.</title>
        <authorList>
            <person name="Kim J.H."/>
            <person name="Lee K."/>
        </authorList>
    </citation>
    <scope>NUCLEOTIDE SEQUENCE [LARGE SCALE GENOMIC DNA]</scope>
    <source>
        <strain evidence="1 2">KC-Na-01</strain>
    </source>
</reference>
<dbReference type="EMBL" id="CP021252">
    <property type="protein sequence ID" value="ART21248.1"/>
    <property type="molecule type" value="Genomic_DNA"/>
</dbReference>
<proteinExistence type="predicted"/>
<dbReference type="Pfam" id="PF13242">
    <property type="entry name" value="Hydrolase_like"/>
    <property type="match status" value="1"/>
</dbReference>
<evidence type="ECO:0000313" key="1">
    <source>
        <dbReference type="EMBL" id="ART21248.1"/>
    </source>
</evidence>
<dbReference type="GO" id="GO:0016791">
    <property type="term" value="F:phosphatase activity"/>
    <property type="evidence" value="ECO:0007669"/>
    <property type="project" value="TreeGrafter"/>
</dbReference>
<dbReference type="NCBIfam" id="TIGR01460">
    <property type="entry name" value="HAD-SF-IIA"/>
    <property type="match status" value="1"/>
</dbReference>
<gene>
    <name evidence="1" type="ORF">CBE89_06900</name>
</gene>
<accession>A0A2Z2J7T6</accession>
<organism evidence="1 2">
    <name type="scientific">Corynebacterium striatum</name>
    <dbReference type="NCBI Taxonomy" id="43770"/>
    <lineage>
        <taxon>Bacteria</taxon>
        <taxon>Bacillati</taxon>
        <taxon>Actinomycetota</taxon>
        <taxon>Actinomycetes</taxon>
        <taxon>Mycobacteriales</taxon>
        <taxon>Corynebacteriaceae</taxon>
        <taxon>Corynebacterium</taxon>
    </lineage>
</organism>
<keyword evidence="1" id="KW-0378">Hydrolase</keyword>
<dbReference type="SUPFAM" id="SSF56784">
    <property type="entry name" value="HAD-like"/>
    <property type="match status" value="1"/>
</dbReference>
<dbReference type="InterPro" id="IPR006357">
    <property type="entry name" value="HAD-SF_hydro_IIA"/>
</dbReference>
<dbReference type="Pfam" id="PF13344">
    <property type="entry name" value="Hydrolase_6"/>
    <property type="match status" value="1"/>
</dbReference>
<dbReference type="NCBIfam" id="TIGR01549">
    <property type="entry name" value="HAD-SF-IA-v1"/>
    <property type="match status" value="1"/>
</dbReference>
<dbReference type="KEGG" id="cstr:CBE89_06900"/>
<dbReference type="AlphaFoldDB" id="A0A2Z2J7T6"/>
<dbReference type="GO" id="GO:0005737">
    <property type="term" value="C:cytoplasm"/>
    <property type="evidence" value="ECO:0007669"/>
    <property type="project" value="TreeGrafter"/>
</dbReference>
<name>A0A2Z2J7T6_CORST</name>
<dbReference type="RefSeq" id="WP_086891345.1">
    <property type="nucleotide sequence ID" value="NZ_CP021252.1"/>
</dbReference>
<dbReference type="InterPro" id="IPR006439">
    <property type="entry name" value="HAD-SF_hydro_IA"/>
</dbReference>
<dbReference type="PANTHER" id="PTHR19288">
    <property type="entry name" value="4-NITROPHENYLPHOSPHATASE-RELATED"/>
    <property type="match status" value="1"/>
</dbReference>
<protein>
    <submittedName>
        <fullName evidence="1">HAD family hydrolase</fullName>
    </submittedName>
</protein>
<dbReference type="Proteomes" id="UP000250197">
    <property type="component" value="Chromosome"/>
</dbReference>
<sequence>MNILKAHDSLLLDLDGTVWEGGQPLQCVVDVINSCGVPAVYVTNNASRSPQAVSEMLREIGLQTDAEHVVTSAQAALVLMGAEIPAGSKVLIIGADSFRALARDAGYEVVNSADDKPAAVLQGMDKSVGWEQLSEAAYAINNGAKFYASNLDTSLPTERGFAVGNGALVGAVAAATGVEPISAGKPEPAMFTYAAKKIGSKKPLAVGDRLNTDIAGGNTAAMDTFHVLTGVSGELELIEAPVEHRPTFVGAGFHELSLPTAVAKPSAQGDFRARVDGYDIVLQGGNPKSTSIQALRTVLEVAWAMPEPPRYIQPRSEFAEKAVAAWR</sequence>
<dbReference type="PANTHER" id="PTHR19288:SF95">
    <property type="entry name" value="D-GLYCEROL 3-PHOSPHATE PHOSPHATASE"/>
    <property type="match status" value="1"/>
</dbReference>
<dbReference type="Gene3D" id="3.40.50.1000">
    <property type="entry name" value="HAD superfamily/HAD-like"/>
    <property type="match status" value="2"/>
</dbReference>
<dbReference type="InterPro" id="IPR023214">
    <property type="entry name" value="HAD_sf"/>
</dbReference>
<evidence type="ECO:0000313" key="2">
    <source>
        <dbReference type="Proteomes" id="UP000250197"/>
    </source>
</evidence>
<dbReference type="InterPro" id="IPR036412">
    <property type="entry name" value="HAD-like_sf"/>
</dbReference>